<feature type="transmembrane region" description="Helical" evidence="1">
    <location>
        <begin position="31"/>
        <end position="53"/>
    </location>
</feature>
<name>A0ABV4QY20_9ACTN</name>
<feature type="transmembrane region" description="Helical" evidence="1">
    <location>
        <begin position="6"/>
        <end position="24"/>
    </location>
</feature>
<gene>
    <name evidence="2" type="ORF">SM436_17430</name>
</gene>
<dbReference type="RefSeq" id="WP_371942194.1">
    <property type="nucleotide sequence ID" value="NZ_JAXCEH010000010.1"/>
</dbReference>
<keyword evidence="3" id="KW-1185">Reference proteome</keyword>
<organism evidence="2 3">
    <name type="scientific">Actinomadura chokoriensis</name>
    <dbReference type="NCBI Taxonomy" id="454156"/>
    <lineage>
        <taxon>Bacteria</taxon>
        <taxon>Bacillati</taxon>
        <taxon>Actinomycetota</taxon>
        <taxon>Actinomycetes</taxon>
        <taxon>Streptosporangiales</taxon>
        <taxon>Thermomonosporaceae</taxon>
        <taxon>Actinomadura</taxon>
    </lineage>
</organism>
<sequence length="91" mass="9307">MTIAGVAAAVILGMVIGVLGRLFAPGRPDMPAWLLILAGVVAAFAGTGLAQVLRLGDGGWSPWETVLQVVVAATGVCLVAALWPKRTGRRS</sequence>
<keyword evidence="1" id="KW-1133">Transmembrane helix</keyword>
<keyword evidence="1" id="KW-0472">Membrane</keyword>
<reference evidence="2 3" key="1">
    <citation type="submission" date="2023-11" db="EMBL/GenBank/DDBJ databases">
        <title>Actinomadura monticuli sp. nov., isolated from volcanic ash.</title>
        <authorList>
            <person name="Lee S.D."/>
            <person name="Yang H."/>
            <person name="Kim I.S."/>
        </authorList>
    </citation>
    <scope>NUCLEOTIDE SEQUENCE [LARGE SCALE GENOMIC DNA]</scope>
    <source>
        <strain evidence="2 3">DSM 45346</strain>
    </source>
</reference>
<accession>A0ABV4QY20</accession>
<evidence type="ECO:0000313" key="2">
    <source>
        <dbReference type="EMBL" id="MFA1555474.1"/>
    </source>
</evidence>
<comment type="caution">
    <text evidence="2">The sequence shown here is derived from an EMBL/GenBank/DDBJ whole genome shotgun (WGS) entry which is preliminary data.</text>
</comment>
<proteinExistence type="predicted"/>
<keyword evidence="1" id="KW-0812">Transmembrane</keyword>
<dbReference type="EMBL" id="JAXCEH010000010">
    <property type="protein sequence ID" value="MFA1555474.1"/>
    <property type="molecule type" value="Genomic_DNA"/>
</dbReference>
<evidence type="ECO:0000313" key="3">
    <source>
        <dbReference type="Proteomes" id="UP001569904"/>
    </source>
</evidence>
<protein>
    <submittedName>
        <fullName evidence="2">GlsB/YeaQ/YmgE family stress response membrane protein</fullName>
    </submittedName>
</protein>
<feature type="transmembrane region" description="Helical" evidence="1">
    <location>
        <begin position="65"/>
        <end position="83"/>
    </location>
</feature>
<evidence type="ECO:0000256" key="1">
    <source>
        <dbReference type="SAM" id="Phobius"/>
    </source>
</evidence>
<dbReference type="Proteomes" id="UP001569904">
    <property type="component" value="Unassembled WGS sequence"/>
</dbReference>